<reference evidence="6" key="2">
    <citation type="journal article" date="2024" name="Plant">
        <title>Genomic evolution and insights into agronomic trait innovations of Sesamum species.</title>
        <authorList>
            <person name="Miao H."/>
            <person name="Wang L."/>
            <person name="Qu L."/>
            <person name="Liu H."/>
            <person name="Sun Y."/>
            <person name="Le M."/>
            <person name="Wang Q."/>
            <person name="Wei S."/>
            <person name="Zheng Y."/>
            <person name="Lin W."/>
            <person name="Duan Y."/>
            <person name="Cao H."/>
            <person name="Xiong S."/>
            <person name="Wang X."/>
            <person name="Wei L."/>
            <person name="Li C."/>
            <person name="Ma Q."/>
            <person name="Ju M."/>
            <person name="Zhao R."/>
            <person name="Li G."/>
            <person name="Mu C."/>
            <person name="Tian Q."/>
            <person name="Mei H."/>
            <person name="Zhang T."/>
            <person name="Gao T."/>
            <person name="Zhang H."/>
        </authorList>
    </citation>
    <scope>NUCLEOTIDE SEQUENCE</scope>
    <source>
        <strain evidence="6">G02</strain>
    </source>
</reference>
<keyword evidence="2" id="KW-0812">Transmembrane</keyword>
<evidence type="ECO:0000256" key="3">
    <source>
        <dbReference type="ARBA" id="ARBA00022989"/>
    </source>
</evidence>
<evidence type="ECO:0000256" key="2">
    <source>
        <dbReference type="ARBA" id="ARBA00022692"/>
    </source>
</evidence>
<dbReference type="EMBL" id="JACGWJ010000026">
    <property type="protein sequence ID" value="KAL0312034.1"/>
    <property type="molecule type" value="Genomic_DNA"/>
</dbReference>
<gene>
    <name evidence="6" type="ORF">Sradi_5602700</name>
</gene>
<dbReference type="InterPro" id="IPR053022">
    <property type="entry name" value="Chloroplast_translocon_comp"/>
</dbReference>
<dbReference type="Pfam" id="PF04357">
    <property type="entry name" value="TamB"/>
    <property type="match status" value="1"/>
</dbReference>
<evidence type="ECO:0000313" key="6">
    <source>
        <dbReference type="EMBL" id="KAL0312034.1"/>
    </source>
</evidence>
<organism evidence="6">
    <name type="scientific">Sesamum radiatum</name>
    <name type="common">Black benniseed</name>
    <dbReference type="NCBI Taxonomy" id="300843"/>
    <lineage>
        <taxon>Eukaryota</taxon>
        <taxon>Viridiplantae</taxon>
        <taxon>Streptophyta</taxon>
        <taxon>Embryophyta</taxon>
        <taxon>Tracheophyta</taxon>
        <taxon>Spermatophyta</taxon>
        <taxon>Magnoliopsida</taxon>
        <taxon>eudicotyledons</taxon>
        <taxon>Gunneridae</taxon>
        <taxon>Pentapetalae</taxon>
        <taxon>asterids</taxon>
        <taxon>lamiids</taxon>
        <taxon>Lamiales</taxon>
        <taxon>Pedaliaceae</taxon>
        <taxon>Sesamum</taxon>
    </lineage>
</organism>
<reference evidence="6" key="1">
    <citation type="submission" date="2020-06" db="EMBL/GenBank/DDBJ databases">
        <authorList>
            <person name="Li T."/>
            <person name="Hu X."/>
            <person name="Zhang T."/>
            <person name="Song X."/>
            <person name="Zhang H."/>
            <person name="Dai N."/>
            <person name="Sheng W."/>
            <person name="Hou X."/>
            <person name="Wei L."/>
        </authorList>
    </citation>
    <scope>NUCLEOTIDE SEQUENCE</scope>
    <source>
        <strain evidence="6">G02</strain>
        <tissue evidence="6">Leaf</tissue>
    </source>
</reference>
<comment type="caution">
    <text evidence="6">The sequence shown here is derived from an EMBL/GenBank/DDBJ whole genome shotgun (WGS) entry which is preliminary data.</text>
</comment>
<evidence type="ECO:0000256" key="4">
    <source>
        <dbReference type="ARBA" id="ARBA00023136"/>
    </source>
</evidence>
<evidence type="ECO:0000256" key="1">
    <source>
        <dbReference type="ARBA" id="ARBA00004167"/>
    </source>
</evidence>
<feature type="domain" description="Translocation and assembly module TamB C-terminal" evidence="5">
    <location>
        <begin position="72"/>
        <end position="157"/>
    </location>
</feature>
<keyword evidence="3" id="KW-1133">Transmembrane helix</keyword>
<dbReference type="InterPro" id="IPR007452">
    <property type="entry name" value="TamB_C"/>
</dbReference>
<comment type="subcellular location">
    <subcellularLocation>
        <location evidence="1">Membrane</location>
        <topology evidence="1">Single-pass membrane protein</topology>
    </subcellularLocation>
</comment>
<keyword evidence="4" id="KW-0472">Membrane</keyword>
<proteinExistence type="predicted"/>
<name>A0AAW2KZU0_SESRA</name>
<dbReference type="GO" id="GO:0005886">
    <property type="term" value="C:plasma membrane"/>
    <property type="evidence" value="ECO:0007669"/>
    <property type="project" value="InterPro"/>
</dbReference>
<dbReference type="AlphaFoldDB" id="A0AAW2KZU0"/>
<sequence length="176" mass="19153">MMLLTALSPYANWLHGNAEVMLQVRGTVEQPVLDGSAYFHRATVSSPVLRKPVTNLGGTVLVNSNRLRIGSLEGRVSRKGKLSVKGNLPLRISEAALGDKLDLKCEVLEVRARNILSGQVDSQLQITGSIMQPNISGKIKISQGEVYLPHDKGSAVAPFNRIQRMNQGWQLVVMAA</sequence>
<dbReference type="GO" id="GO:0009306">
    <property type="term" value="P:protein secretion"/>
    <property type="evidence" value="ECO:0007669"/>
    <property type="project" value="InterPro"/>
</dbReference>
<dbReference type="PANTHER" id="PTHR34457:SF3">
    <property type="entry name" value="PROTEIN TIC236, CHLOROPLASTIC"/>
    <property type="match status" value="1"/>
</dbReference>
<accession>A0AAW2KZU0</accession>
<protein>
    <submittedName>
        <fullName evidence="6">Protein, chloroplastic</fullName>
    </submittedName>
</protein>
<evidence type="ECO:0000259" key="5">
    <source>
        <dbReference type="Pfam" id="PF04357"/>
    </source>
</evidence>
<dbReference type="PANTHER" id="PTHR34457">
    <property type="entry name" value="EMBRYO DEFECTIVE 2410"/>
    <property type="match status" value="1"/>
</dbReference>